<name>A0A853C6Q6_9ACTN</name>
<evidence type="ECO:0000313" key="3">
    <source>
        <dbReference type="Proteomes" id="UP000541969"/>
    </source>
</evidence>
<feature type="region of interest" description="Disordered" evidence="1">
    <location>
        <begin position="1"/>
        <end position="35"/>
    </location>
</feature>
<comment type="caution">
    <text evidence="2">The sequence shown here is derived from an EMBL/GenBank/DDBJ whole genome shotgun (WGS) entry which is preliminary data.</text>
</comment>
<organism evidence="2 3">
    <name type="scientific">Petropleomorpha daqingensis</name>
    <dbReference type="NCBI Taxonomy" id="2026353"/>
    <lineage>
        <taxon>Bacteria</taxon>
        <taxon>Bacillati</taxon>
        <taxon>Actinomycetota</taxon>
        <taxon>Actinomycetes</taxon>
        <taxon>Geodermatophilales</taxon>
        <taxon>Geodermatophilaceae</taxon>
        <taxon>Petropleomorpha</taxon>
    </lineage>
</organism>
<evidence type="ECO:0000256" key="1">
    <source>
        <dbReference type="SAM" id="MobiDB-lite"/>
    </source>
</evidence>
<keyword evidence="3" id="KW-1185">Reference proteome</keyword>
<gene>
    <name evidence="2" type="ORF">GGQ55_000008</name>
</gene>
<reference evidence="2 3" key="1">
    <citation type="submission" date="2020-07" db="EMBL/GenBank/DDBJ databases">
        <title>Sequencing the genomes of 1000 actinobacteria strains.</title>
        <authorList>
            <person name="Klenk H.-P."/>
        </authorList>
    </citation>
    <scope>NUCLEOTIDE SEQUENCE [LARGE SCALE GENOMIC DNA]</scope>
    <source>
        <strain evidence="2 3">DSM 104001</strain>
    </source>
</reference>
<evidence type="ECO:0000313" key="2">
    <source>
        <dbReference type="EMBL" id="NYJ03730.1"/>
    </source>
</evidence>
<sequence length="285" mass="29099">MTDGNPRTGAARDVPPPRPVRAPATEPEETTPLSRAARAVADAVGGLLGTSPGTDDAPSAASGLKDVLGAVAGAATAWRERREADPTPGADTGGRTPGAFLGDLLSAAAPRLPIRDRDRLRAAYPGLDDAEIAEALIARSARLTAAVGAATGGMAAVQWFAAPSLLALPLELGAETVLVAAVEVALLGELHELEGRPAPASAYLASWSEQRAVDGSGRPAMITALTAAGLRSLSRRMGRRLARGLPVAAPFLLGAAVAGRGNRRATENLARRVLTDLRTGREGRG</sequence>
<evidence type="ECO:0008006" key="4">
    <source>
        <dbReference type="Google" id="ProtNLM"/>
    </source>
</evidence>
<accession>A0A853C6Q6</accession>
<dbReference type="EMBL" id="JACBZT010000001">
    <property type="protein sequence ID" value="NYJ03730.1"/>
    <property type="molecule type" value="Genomic_DNA"/>
</dbReference>
<feature type="region of interest" description="Disordered" evidence="1">
    <location>
        <begin position="77"/>
        <end position="98"/>
    </location>
</feature>
<proteinExistence type="predicted"/>
<dbReference type="AlphaFoldDB" id="A0A853C6Q6"/>
<feature type="compositionally biased region" description="Low complexity" evidence="1">
    <location>
        <begin position="21"/>
        <end position="35"/>
    </location>
</feature>
<dbReference type="Proteomes" id="UP000541969">
    <property type="component" value="Unassembled WGS sequence"/>
</dbReference>
<dbReference type="RefSeq" id="WP_179714530.1">
    <property type="nucleotide sequence ID" value="NZ_JACBZT010000001.1"/>
</dbReference>
<protein>
    <recommendedName>
        <fullName evidence="4">EcsC protein family protein</fullName>
    </recommendedName>
</protein>